<dbReference type="OrthoDB" id="9816120at2"/>
<dbReference type="PANTHER" id="PTHR16026">
    <property type="entry name" value="CARTILAGE ACIDIC PROTEIN 1"/>
    <property type="match status" value="1"/>
</dbReference>
<name>A0A1I0N0T7_9BACT</name>
<dbReference type="InterPro" id="IPR028994">
    <property type="entry name" value="Integrin_alpha_N"/>
</dbReference>
<evidence type="ECO:0000313" key="4">
    <source>
        <dbReference type="Proteomes" id="UP000199437"/>
    </source>
</evidence>
<dbReference type="Pfam" id="PF13517">
    <property type="entry name" value="FG-GAP_3"/>
    <property type="match status" value="6"/>
</dbReference>
<dbReference type="SUPFAM" id="SSF69318">
    <property type="entry name" value="Integrin alpha N-terminal domain"/>
    <property type="match status" value="3"/>
</dbReference>
<dbReference type="InterPro" id="IPR013517">
    <property type="entry name" value="FG-GAP"/>
</dbReference>
<accession>A0A1I0N0T7</accession>
<dbReference type="InterPro" id="IPR011519">
    <property type="entry name" value="UnbV_ASPIC"/>
</dbReference>
<keyword evidence="1" id="KW-0732">Signal</keyword>
<gene>
    <name evidence="3" type="ORF">SAMN05216290_0832</name>
</gene>
<keyword evidence="4" id="KW-1185">Reference proteome</keyword>
<evidence type="ECO:0000259" key="2">
    <source>
        <dbReference type="Pfam" id="PF07593"/>
    </source>
</evidence>
<proteinExistence type="predicted"/>
<reference evidence="4" key="1">
    <citation type="submission" date="2016-10" db="EMBL/GenBank/DDBJ databases">
        <authorList>
            <person name="Varghese N."/>
            <person name="Submissions S."/>
        </authorList>
    </citation>
    <scope>NUCLEOTIDE SEQUENCE [LARGE SCALE GENOMIC DNA]</scope>
    <source>
        <strain evidence="4">CGMCC 1.12402</strain>
    </source>
</reference>
<feature type="domain" description="ASPIC/UnbV" evidence="2">
    <location>
        <begin position="526"/>
        <end position="591"/>
    </location>
</feature>
<protein>
    <submittedName>
        <fullName evidence="3">Repeat domain-containing protein</fullName>
    </submittedName>
</protein>
<dbReference type="Pfam" id="PF07593">
    <property type="entry name" value="UnbV_ASPIC"/>
    <property type="match status" value="1"/>
</dbReference>
<dbReference type="GeneID" id="99985570"/>
<dbReference type="PROSITE" id="PS51257">
    <property type="entry name" value="PROKAR_LIPOPROTEIN"/>
    <property type="match status" value="1"/>
</dbReference>
<dbReference type="RefSeq" id="WP_090257158.1">
    <property type="nucleotide sequence ID" value="NZ_FOIR01000001.1"/>
</dbReference>
<dbReference type="Proteomes" id="UP000199437">
    <property type="component" value="Unassembled WGS sequence"/>
</dbReference>
<dbReference type="InterPro" id="IPR027039">
    <property type="entry name" value="Crtac1"/>
</dbReference>
<dbReference type="Gene3D" id="2.130.10.130">
    <property type="entry name" value="Integrin alpha, N-terminal"/>
    <property type="match status" value="3"/>
</dbReference>
<organism evidence="3 4">
    <name type="scientific">Roseivirga pacifica</name>
    <dbReference type="NCBI Taxonomy" id="1267423"/>
    <lineage>
        <taxon>Bacteria</taxon>
        <taxon>Pseudomonadati</taxon>
        <taxon>Bacteroidota</taxon>
        <taxon>Cytophagia</taxon>
        <taxon>Cytophagales</taxon>
        <taxon>Roseivirgaceae</taxon>
        <taxon>Roseivirga</taxon>
    </lineage>
</organism>
<dbReference type="PANTHER" id="PTHR16026:SF0">
    <property type="entry name" value="CARTILAGE ACIDIC PROTEIN 1"/>
    <property type="match status" value="1"/>
</dbReference>
<dbReference type="STRING" id="1267423.SAMN05216290_0832"/>
<dbReference type="EMBL" id="FOIR01000001">
    <property type="protein sequence ID" value="SEV94367.1"/>
    <property type="molecule type" value="Genomic_DNA"/>
</dbReference>
<sequence>MEYKKLTFFGLMALTLGCSSVSENEQPPLFESLPASSSGVDFTNELTNEDKFNIYTYRNYYNGGGVGIADIDNDGLSDIYFIGNRVPNRLYKNLGGMKFQDITESAGVAGQKAWSTGVSMADVNGDGFVDIYVCNSGDISGDNKQNELFINNGDGTFTEDAEKYGLADQGFSTHAAFFDYDRDGDLDVYLLNNSYKAIGSFNLQRNERPKRDPVGGDKLYRNDNGKFVDVSEEAGIYGSVIGFGLGVTVGDVNDDNWLDIFISNDFFERDYLYINNQDGTFSEVLENSMQSISAASMGADMADINNDSKPDIFVTDMLPEPDKRLKQVTTFESWDRHHYGVQNGYHYQFSRNMLHLNNGDGTYSEVGRLSGVEATDWSWGALLFDMDNDGYKDLFVANGIYQDITDLDYLNFIDNSETKQAIISGDGVDYDALIDPIPVTPIPNYAYKNKGNLNFENVADQWGLGKPVHSNGAAYGDLDNDGDLDLVVNNVNVPSNIFENKTNELLPENGYLKFDLVGKEMNPFSVGAKITVSAGQDTYYLEQIPIRGFQSTVDSHPVIGVGKHSQLDLVQVVWPDGSVTRKTDVPANQTLKLSWAEAMPAAPKTLEAKLSIFSEVDLSKSIDFTHQENQFVDFDRDRLTYHMLSTEGPKLAEGDVNGDGLKDLYIGGAKGFSGSLFLKNADGTYKAKNIADFEKNKLSEDLSASFFDIDNDGDLDLFVASGGNEHGVGSADLADRLYINDGKGNLAKSANTFLSSQRWSTAVAIPYDINGDGFLDLFVGSRVRPFLYGVPAPSFIYMNDKKGGFTNATNEVAPEMEEFGMVTDATWEDIDGDGDKDLIVVGEWMAPTVFRNDNGKLTNITNEAGLAQYAGWYNQLKAADLDGDGDLDFVLGNHGLNSRFRASEEEPIRLYVNDFDKNGSPEQIFTRVVDGQDLPYVLKHELQMQIPIIKKRYLKYEAYNDQTIGDIFTEEQLSQAVKSEVSFLSSAVMMNNGDGTFTVQALPAMAQFAPVYAIEVHDFNKDGNLDVLLGGNLYEAKPQAGKYDANYGVLLLGDGQGGFKSLGKAETGLSIVGQVRDFTITEINGNKVLLVAMNDEALRAFKF</sequence>
<evidence type="ECO:0000256" key="1">
    <source>
        <dbReference type="ARBA" id="ARBA00022729"/>
    </source>
</evidence>
<evidence type="ECO:0000313" key="3">
    <source>
        <dbReference type="EMBL" id="SEV94367.1"/>
    </source>
</evidence>
<dbReference type="AlphaFoldDB" id="A0A1I0N0T7"/>